<evidence type="ECO:0000256" key="3">
    <source>
        <dbReference type="ARBA" id="ARBA00022448"/>
    </source>
</evidence>
<evidence type="ECO:0000256" key="9">
    <source>
        <dbReference type="ARBA" id="ARBA00023136"/>
    </source>
</evidence>
<evidence type="ECO:0000256" key="6">
    <source>
        <dbReference type="ARBA" id="ARBA00022989"/>
    </source>
</evidence>
<protein>
    <submittedName>
        <fullName evidence="12">Uncharacterized protein</fullName>
    </submittedName>
</protein>
<proteinExistence type="inferred from homology"/>
<feature type="transmembrane region" description="Helical" evidence="11">
    <location>
        <begin position="204"/>
        <end position="222"/>
    </location>
</feature>
<keyword evidence="3" id="KW-0813">Transport</keyword>
<feature type="transmembrane region" description="Helical" evidence="11">
    <location>
        <begin position="122"/>
        <end position="148"/>
    </location>
</feature>
<evidence type="ECO:0000256" key="2">
    <source>
        <dbReference type="ARBA" id="ARBA00006434"/>
    </source>
</evidence>
<dbReference type="GO" id="GO:0005886">
    <property type="term" value="C:plasma membrane"/>
    <property type="evidence" value="ECO:0007669"/>
    <property type="project" value="UniProtKB-SubCell"/>
</dbReference>
<evidence type="ECO:0000313" key="13">
    <source>
        <dbReference type="Proteomes" id="UP000078200"/>
    </source>
</evidence>
<dbReference type="GO" id="GO:0006814">
    <property type="term" value="P:sodium ion transport"/>
    <property type="evidence" value="ECO:0007669"/>
    <property type="project" value="UniProtKB-KW"/>
</dbReference>
<sequence>MVKLVVEAYDGSVGEQCVQNLLKRGMETTPRAVVHTGAWQILVVFVMVVATIGCFKADSIGDVFQTASDGGHPIFADINSSLYQLQTLWGVLIGCFFYWTSFNAVNRTTVQRYMSLLYLRKAQWSIFIFTVGIIAFISVCCVAGLLVYEFYSKRDPVSAGLIALVFSAALSSLSVMLNSTALVMLEDIVKGSLRLKLTERSPTILVKGCILILGVIAIALCCKKSLMLETYASIK</sequence>
<dbReference type="PANTHER" id="PTHR42985">
    <property type="entry name" value="SODIUM-COUPLED MONOCARBOXYLATE TRANSPORTER"/>
    <property type="match status" value="1"/>
</dbReference>
<keyword evidence="5 11" id="KW-0812">Transmembrane</keyword>
<name>A0A1A9VTB4_GLOAU</name>
<dbReference type="InterPro" id="IPR051163">
    <property type="entry name" value="Sodium:Solute_Symporter_SSF"/>
</dbReference>
<keyword evidence="7" id="KW-0915">Sodium</keyword>
<dbReference type="InterPro" id="IPR001734">
    <property type="entry name" value="Na/solute_symporter"/>
</dbReference>
<organism evidence="12 13">
    <name type="scientific">Glossina austeni</name>
    <name type="common">Savannah tsetse fly</name>
    <dbReference type="NCBI Taxonomy" id="7395"/>
    <lineage>
        <taxon>Eukaryota</taxon>
        <taxon>Metazoa</taxon>
        <taxon>Ecdysozoa</taxon>
        <taxon>Arthropoda</taxon>
        <taxon>Hexapoda</taxon>
        <taxon>Insecta</taxon>
        <taxon>Pterygota</taxon>
        <taxon>Neoptera</taxon>
        <taxon>Endopterygota</taxon>
        <taxon>Diptera</taxon>
        <taxon>Brachycera</taxon>
        <taxon>Muscomorpha</taxon>
        <taxon>Hippoboscoidea</taxon>
        <taxon>Glossinidae</taxon>
        <taxon>Glossina</taxon>
    </lineage>
</organism>
<accession>A0A1A9VTB4</accession>
<dbReference type="STRING" id="7395.A0A1A9VTB4"/>
<keyword evidence="13" id="KW-1185">Reference proteome</keyword>
<keyword evidence="9 11" id="KW-0472">Membrane</keyword>
<evidence type="ECO:0000313" key="12">
    <source>
        <dbReference type="EnsemblMetazoa" id="GAUT046840-PA"/>
    </source>
</evidence>
<dbReference type="PANTHER" id="PTHR42985:SF41">
    <property type="entry name" value="GH19970P-RELATED"/>
    <property type="match status" value="1"/>
</dbReference>
<dbReference type="PROSITE" id="PS50283">
    <property type="entry name" value="NA_SOLUT_SYMP_3"/>
    <property type="match status" value="1"/>
</dbReference>
<keyword evidence="10" id="KW-0739">Sodium transport</keyword>
<keyword evidence="4" id="KW-1003">Cell membrane</keyword>
<evidence type="ECO:0000256" key="8">
    <source>
        <dbReference type="ARBA" id="ARBA00023065"/>
    </source>
</evidence>
<evidence type="ECO:0000256" key="1">
    <source>
        <dbReference type="ARBA" id="ARBA00004651"/>
    </source>
</evidence>
<keyword evidence="8" id="KW-0406">Ion transport</keyword>
<reference evidence="12" key="1">
    <citation type="submission" date="2020-05" db="UniProtKB">
        <authorList>
            <consortium name="EnsemblMetazoa"/>
        </authorList>
    </citation>
    <scope>IDENTIFICATION</scope>
    <source>
        <strain evidence="12">TTRI</strain>
    </source>
</reference>
<evidence type="ECO:0000256" key="4">
    <source>
        <dbReference type="ARBA" id="ARBA00022475"/>
    </source>
</evidence>
<feature type="transmembrane region" description="Helical" evidence="11">
    <location>
        <begin position="160"/>
        <end position="184"/>
    </location>
</feature>
<feature type="transmembrane region" description="Helical" evidence="11">
    <location>
        <begin position="37"/>
        <end position="55"/>
    </location>
</feature>
<comment type="subcellular location">
    <subcellularLocation>
        <location evidence="1">Cell membrane</location>
        <topology evidence="1">Multi-pass membrane protein</topology>
    </subcellularLocation>
</comment>
<evidence type="ECO:0000256" key="7">
    <source>
        <dbReference type="ARBA" id="ARBA00023053"/>
    </source>
</evidence>
<dbReference type="Gene3D" id="1.20.1730.10">
    <property type="entry name" value="Sodium/glucose cotransporter"/>
    <property type="match status" value="1"/>
</dbReference>
<dbReference type="Proteomes" id="UP000078200">
    <property type="component" value="Unassembled WGS sequence"/>
</dbReference>
<feature type="transmembrane region" description="Helical" evidence="11">
    <location>
        <begin position="82"/>
        <end position="102"/>
    </location>
</feature>
<dbReference type="AlphaFoldDB" id="A0A1A9VTB4"/>
<evidence type="ECO:0000256" key="10">
    <source>
        <dbReference type="ARBA" id="ARBA00023201"/>
    </source>
</evidence>
<dbReference type="EnsemblMetazoa" id="GAUT046840-RA">
    <property type="protein sequence ID" value="GAUT046840-PA"/>
    <property type="gene ID" value="GAUT046840"/>
</dbReference>
<dbReference type="VEuPathDB" id="VectorBase:GAUT046840"/>
<evidence type="ECO:0000256" key="11">
    <source>
        <dbReference type="SAM" id="Phobius"/>
    </source>
</evidence>
<keyword evidence="6 11" id="KW-1133">Transmembrane helix</keyword>
<evidence type="ECO:0000256" key="5">
    <source>
        <dbReference type="ARBA" id="ARBA00022692"/>
    </source>
</evidence>
<dbReference type="InterPro" id="IPR038377">
    <property type="entry name" value="Na/Glc_symporter_sf"/>
</dbReference>
<comment type="similarity">
    <text evidence="2">Belongs to the sodium:solute symporter (SSF) (TC 2.A.21) family.</text>
</comment>
<dbReference type="GO" id="GO:0015293">
    <property type="term" value="F:symporter activity"/>
    <property type="evidence" value="ECO:0007669"/>
    <property type="project" value="TreeGrafter"/>
</dbReference>